<proteinExistence type="predicted"/>
<name>X0TAF8_9ZZZZ</name>
<accession>X0TAF8</accession>
<organism evidence="1">
    <name type="scientific">marine sediment metagenome</name>
    <dbReference type="NCBI Taxonomy" id="412755"/>
    <lineage>
        <taxon>unclassified sequences</taxon>
        <taxon>metagenomes</taxon>
        <taxon>ecological metagenomes</taxon>
    </lineage>
</organism>
<comment type="caution">
    <text evidence="1">The sequence shown here is derived from an EMBL/GenBank/DDBJ whole genome shotgun (WGS) entry which is preliminary data.</text>
</comment>
<reference evidence="1" key="1">
    <citation type="journal article" date="2014" name="Front. Microbiol.">
        <title>High frequency of phylogenetically diverse reductive dehalogenase-homologous genes in deep subseafloor sedimentary metagenomes.</title>
        <authorList>
            <person name="Kawai M."/>
            <person name="Futagami T."/>
            <person name="Toyoda A."/>
            <person name="Takaki Y."/>
            <person name="Nishi S."/>
            <person name="Hori S."/>
            <person name="Arai W."/>
            <person name="Tsubouchi T."/>
            <person name="Morono Y."/>
            <person name="Uchiyama I."/>
            <person name="Ito T."/>
            <person name="Fujiyama A."/>
            <person name="Inagaki F."/>
            <person name="Takami H."/>
        </authorList>
    </citation>
    <scope>NUCLEOTIDE SEQUENCE</scope>
    <source>
        <strain evidence="1">Expedition CK06-06</strain>
    </source>
</reference>
<gene>
    <name evidence="1" type="ORF">S01H1_29444</name>
</gene>
<dbReference type="AlphaFoldDB" id="X0TAF8"/>
<sequence length="151" mass="17403">MEVPACDYYQIKIADSGVKCIAVNGKSAQHFSRPVTLNKLPRLYVVKNVRDIYYVGITTQSITSRLQSGFSAQGEQGYHGYKWKTLDSAELLIWCFPDSTAEQMEAIEGELAYYVRKTTKNWPLFQMEIHFHKATEEERRIARSILDQCLE</sequence>
<protein>
    <recommendedName>
        <fullName evidence="2">GIY-YIG domain-containing protein</fullName>
    </recommendedName>
</protein>
<evidence type="ECO:0008006" key="2">
    <source>
        <dbReference type="Google" id="ProtNLM"/>
    </source>
</evidence>
<dbReference type="EMBL" id="BARS01018051">
    <property type="protein sequence ID" value="GAF90199.1"/>
    <property type="molecule type" value="Genomic_DNA"/>
</dbReference>
<evidence type="ECO:0000313" key="1">
    <source>
        <dbReference type="EMBL" id="GAF90199.1"/>
    </source>
</evidence>